<organism evidence="1 2">
    <name type="scientific">Nocardia puris</name>
    <dbReference type="NCBI Taxonomy" id="208602"/>
    <lineage>
        <taxon>Bacteria</taxon>
        <taxon>Bacillati</taxon>
        <taxon>Actinomycetota</taxon>
        <taxon>Actinomycetes</taxon>
        <taxon>Mycobacteriales</taxon>
        <taxon>Nocardiaceae</taxon>
        <taxon>Nocardia</taxon>
    </lineage>
</organism>
<accession>A0A366D5I7</accession>
<keyword evidence="2" id="KW-1185">Reference proteome</keyword>
<reference evidence="1 2" key="1">
    <citation type="submission" date="2018-06" db="EMBL/GenBank/DDBJ databases">
        <title>Genomic Encyclopedia of Type Strains, Phase IV (KMG-IV): sequencing the most valuable type-strain genomes for metagenomic binning, comparative biology and taxonomic classification.</title>
        <authorList>
            <person name="Goeker M."/>
        </authorList>
    </citation>
    <scope>NUCLEOTIDE SEQUENCE [LARGE SCALE GENOMIC DNA]</scope>
    <source>
        <strain evidence="1 2">DSM 44599</strain>
    </source>
</reference>
<protein>
    <submittedName>
        <fullName evidence="1">Uncharacterized protein</fullName>
    </submittedName>
</protein>
<sequence length="352" mass="38605">MIRKWARPDACAACRRILFRLSRMRVRAGNCDRRRSLHRRGPKAVVPLVQQRVELCGRPSGCRWGDYLAHPPTAKFDLITRAEASHGDCKLRPTCGSPFSVTPSSGKPYCGHAASPPPSWRYFVPVPLTMLRAVRALWCGSLPIAGELGIRWSSGDAEMRPCRLPRIRVHRDRSHSRKGCVGRVAVFRGAGSPAGFRGSALNPLLGDWGRVSLCWVLRRIPDPVRGTGARNVSAARELAVSACAPLGSKVSQLEVGIDGDEDDLDHEQCGDGTTSGWWEVGHETPWQGCDVACGRSFSRCSGMRSPLRVWWAPMSRACWRRYARRGRRGAASGYAEGAAKMVRGSDTTGSCT</sequence>
<proteinExistence type="predicted"/>
<evidence type="ECO:0000313" key="1">
    <source>
        <dbReference type="EMBL" id="RBO85301.1"/>
    </source>
</evidence>
<evidence type="ECO:0000313" key="2">
    <source>
        <dbReference type="Proteomes" id="UP000252586"/>
    </source>
</evidence>
<dbReference type="Proteomes" id="UP000252586">
    <property type="component" value="Unassembled WGS sequence"/>
</dbReference>
<dbReference type="AlphaFoldDB" id="A0A366D5I7"/>
<name>A0A366D5I7_9NOCA</name>
<dbReference type="EMBL" id="QNRE01000015">
    <property type="protein sequence ID" value="RBO85301.1"/>
    <property type="molecule type" value="Genomic_DNA"/>
</dbReference>
<gene>
    <name evidence="1" type="ORF">DFR74_115149</name>
</gene>
<comment type="caution">
    <text evidence="1">The sequence shown here is derived from an EMBL/GenBank/DDBJ whole genome shotgun (WGS) entry which is preliminary data.</text>
</comment>